<dbReference type="Proteomes" id="UP000292082">
    <property type="component" value="Unassembled WGS sequence"/>
</dbReference>
<evidence type="ECO:0000256" key="1">
    <source>
        <dbReference type="SAM" id="MobiDB-lite"/>
    </source>
</evidence>
<evidence type="ECO:0000313" key="4">
    <source>
        <dbReference type="Proteomes" id="UP000292082"/>
    </source>
</evidence>
<feature type="transmembrane region" description="Helical" evidence="2">
    <location>
        <begin position="145"/>
        <end position="167"/>
    </location>
</feature>
<keyword evidence="2" id="KW-1133">Transmembrane helix</keyword>
<evidence type="ECO:0000313" key="3">
    <source>
        <dbReference type="EMBL" id="TBU58192.1"/>
    </source>
</evidence>
<protein>
    <submittedName>
        <fullName evidence="3">Uncharacterized protein</fullName>
    </submittedName>
</protein>
<gene>
    <name evidence="3" type="ORF">BD310DRAFT_948853</name>
</gene>
<accession>A0A4Q9PUF1</accession>
<dbReference type="AlphaFoldDB" id="A0A4Q9PUF1"/>
<feature type="region of interest" description="Disordered" evidence="1">
    <location>
        <begin position="1"/>
        <end position="22"/>
    </location>
</feature>
<feature type="compositionally biased region" description="Polar residues" evidence="1">
    <location>
        <begin position="1"/>
        <end position="13"/>
    </location>
</feature>
<organism evidence="3 4">
    <name type="scientific">Dichomitus squalens</name>
    <dbReference type="NCBI Taxonomy" id="114155"/>
    <lineage>
        <taxon>Eukaryota</taxon>
        <taxon>Fungi</taxon>
        <taxon>Dikarya</taxon>
        <taxon>Basidiomycota</taxon>
        <taxon>Agaricomycotina</taxon>
        <taxon>Agaricomycetes</taxon>
        <taxon>Polyporales</taxon>
        <taxon>Polyporaceae</taxon>
        <taxon>Dichomitus</taxon>
    </lineage>
</organism>
<feature type="transmembrane region" description="Helical" evidence="2">
    <location>
        <begin position="173"/>
        <end position="194"/>
    </location>
</feature>
<reference evidence="3 4" key="1">
    <citation type="submission" date="2019-01" db="EMBL/GenBank/DDBJ databases">
        <title>Draft genome sequences of three monokaryotic isolates of the white-rot basidiomycete fungus Dichomitus squalens.</title>
        <authorList>
            <consortium name="DOE Joint Genome Institute"/>
            <person name="Lopez S.C."/>
            <person name="Andreopoulos B."/>
            <person name="Pangilinan J."/>
            <person name="Lipzen A."/>
            <person name="Riley R."/>
            <person name="Ahrendt S."/>
            <person name="Ng V."/>
            <person name="Barry K."/>
            <person name="Daum C."/>
            <person name="Grigoriev I.V."/>
            <person name="Hilden K.S."/>
            <person name="Makela M.R."/>
            <person name="de Vries R.P."/>
        </authorList>
    </citation>
    <scope>NUCLEOTIDE SEQUENCE [LARGE SCALE GENOMIC DNA]</scope>
    <source>
        <strain evidence="3 4">CBS 464.89</strain>
    </source>
</reference>
<dbReference type="EMBL" id="ML145127">
    <property type="protein sequence ID" value="TBU58192.1"/>
    <property type="molecule type" value="Genomic_DNA"/>
</dbReference>
<sequence>MALANHSWSIANDRTQEDQNEYDEKTRQKAMAGLVQSWMDRLQLISVITTFFAAIEAQLIGSTTPDDPKTDSMIDQAANAALAGALVIHLSVAKHEERKVEGATHNGVETVSSSSVWSSNPHLEQVGPFRRGQPPTHLLDHCHSLCMGLSAVGFVLAIMGVMCFAWSRMPLSASIFASACCGACIVSGVAAIFWPAGSMHRRKSD</sequence>
<keyword evidence="2" id="KW-0472">Membrane</keyword>
<proteinExistence type="predicted"/>
<keyword evidence="4" id="KW-1185">Reference proteome</keyword>
<evidence type="ECO:0000256" key="2">
    <source>
        <dbReference type="SAM" id="Phobius"/>
    </source>
</evidence>
<keyword evidence="2" id="KW-0812">Transmembrane</keyword>
<name>A0A4Q9PUF1_9APHY</name>